<dbReference type="Gene3D" id="3.30.1120.10">
    <property type="match status" value="1"/>
</dbReference>
<dbReference type="InterPro" id="IPR000917">
    <property type="entry name" value="Sulfatase_N"/>
</dbReference>
<feature type="transmembrane region" description="Helical" evidence="1">
    <location>
        <begin position="84"/>
        <end position="104"/>
    </location>
</feature>
<dbReference type="Pfam" id="PF00884">
    <property type="entry name" value="Sulfatase"/>
    <property type="match status" value="1"/>
</dbReference>
<feature type="transmembrane region" description="Helical" evidence="1">
    <location>
        <begin position="124"/>
        <end position="146"/>
    </location>
</feature>
<accession>A0A1F7RS71</accession>
<keyword evidence="1" id="KW-0812">Transmembrane</keyword>
<keyword evidence="1" id="KW-0472">Membrane</keyword>
<sequence>MTAKKSFLIILRVLFVLFSLQFVGDAFFRWDGYSYYMRFMDFLPDLSLAFILWTIIGVTLASTLWGIAYGLFRITSKFLITIRLEHIIAFFIFTGLSLCIKDGLQLFLPSKRIFFIYNIPFGNFISLISLAILIIVGVSVVVDICLRRKYLEKMLYGLDARITPLVGLFALLFILAVPFSLFKSGNPDKKSFPEKSASLTPPAEKRPNIILVTMDALTARDMEAYGYGVPTTPFISKWAKDAIVFNRAYSSSNWTPPTTMSVMTGQRPWTHRVWHPTYLYPVSNYENNLPRLLRNNGYTVYGLIQNPAAHPKALGIEDAFLIKDEWHTFWILSEWWLAKLQAFFFVNRPIIADWIFDIHRHISTQIKLIYPPVFPMYTNSFPAEMVYKRFLDYISQAQLSDKLQRPFFAWLHVLPPHYPYHPPETYMGVFGDAEIFNTLKKQAGAPQGVYAPEKQKDVDLLRKRYDEFILYSDQQLKLFLLQLAKTIDMSNTILILSSDHGESFSHGYTSHDGPHLYEPFVHIPLIIKMPGSVKGEVIDSLVEQIDIAPTILNLAGIPVPQWMEGRALTPLFEDKPLEPRPIYSMQLIKNRSLGRDPITKGTVAVWDGDYKLIYYIEPQEVLLFNLRTDPDEIRNIYEEQPETAKRLLNLINSQLSEANKRIIHSPPKQSFP</sequence>
<dbReference type="PANTHER" id="PTHR43751">
    <property type="entry name" value="SULFATASE"/>
    <property type="match status" value="1"/>
</dbReference>
<evidence type="ECO:0000313" key="3">
    <source>
        <dbReference type="EMBL" id="OGL44402.1"/>
    </source>
</evidence>
<dbReference type="AlphaFoldDB" id="A0A1F7RS71"/>
<dbReference type="EMBL" id="MGDE01000185">
    <property type="protein sequence ID" value="OGL44402.1"/>
    <property type="molecule type" value="Genomic_DNA"/>
</dbReference>
<keyword evidence="1" id="KW-1133">Transmembrane helix</keyword>
<organism evidence="3 4">
    <name type="scientific">Candidatus Schekmanbacteria bacterium RBG_16_38_10</name>
    <dbReference type="NCBI Taxonomy" id="1817879"/>
    <lineage>
        <taxon>Bacteria</taxon>
        <taxon>Candidatus Schekmaniibacteriota</taxon>
    </lineage>
</organism>
<name>A0A1F7RS71_9BACT</name>
<comment type="caution">
    <text evidence="3">The sequence shown here is derived from an EMBL/GenBank/DDBJ whole genome shotgun (WGS) entry which is preliminary data.</text>
</comment>
<feature type="transmembrane region" description="Helical" evidence="1">
    <location>
        <begin position="158"/>
        <end position="182"/>
    </location>
</feature>
<evidence type="ECO:0000313" key="4">
    <source>
        <dbReference type="Proteomes" id="UP000178797"/>
    </source>
</evidence>
<dbReference type="SUPFAM" id="SSF53649">
    <property type="entry name" value="Alkaline phosphatase-like"/>
    <property type="match status" value="1"/>
</dbReference>
<dbReference type="CDD" id="cd16148">
    <property type="entry name" value="sulfatase_like"/>
    <property type="match status" value="1"/>
</dbReference>
<evidence type="ECO:0000259" key="2">
    <source>
        <dbReference type="Pfam" id="PF00884"/>
    </source>
</evidence>
<dbReference type="PANTHER" id="PTHR43751:SF3">
    <property type="entry name" value="SULFATASE N-TERMINAL DOMAIN-CONTAINING PROTEIN"/>
    <property type="match status" value="1"/>
</dbReference>
<dbReference type="Proteomes" id="UP000178797">
    <property type="component" value="Unassembled WGS sequence"/>
</dbReference>
<dbReference type="InterPro" id="IPR052701">
    <property type="entry name" value="GAG_Ulvan_Degrading_Sulfatases"/>
</dbReference>
<dbReference type="Gene3D" id="3.40.720.10">
    <property type="entry name" value="Alkaline Phosphatase, subunit A"/>
    <property type="match status" value="1"/>
</dbReference>
<dbReference type="InterPro" id="IPR017850">
    <property type="entry name" value="Alkaline_phosphatase_core_sf"/>
</dbReference>
<proteinExistence type="predicted"/>
<feature type="domain" description="Sulfatase N-terminal" evidence="2">
    <location>
        <begin position="207"/>
        <end position="557"/>
    </location>
</feature>
<reference evidence="3 4" key="1">
    <citation type="journal article" date="2016" name="Nat. Commun.">
        <title>Thousands of microbial genomes shed light on interconnected biogeochemical processes in an aquifer system.</title>
        <authorList>
            <person name="Anantharaman K."/>
            <person name="Brown C.T."/>
            <person name="Hug L.A."/>
            <person name="Sharon I."/>
            <person name="Castelle C.J."/>
            <person name="Probst A.J."/>
            <person name="Thomas B.C."/>
            <person name="Singh A."/>
            <person name="Wilkins M.J."/>
            <person name="Karaoz U."/>
            <person name="Brodie E.L."/>
            <person name="Williams K.H."/>
            <person name="Hubbard S.S."/>
            <person name="Banfield J.F."/>
        </authorList>
    </citation>
    <scope>NUCLEOTIDE SEQUENCE [LARGE SCALE GENOMIC DNA]</scope>
</reference>
<gene>
    <name evidence="3" type="ORF">A2W05_06630</name>
</gene>
<protein>
    <recommendedName>
        <fullName evidence="2">Sulfatase N-terminal domain-containing protein</fullName>
    </recommendedName>
</protein>
<feature type="transmembrane region" description="Helical" evidence="1">
    <location>
        <begin position="50"/>
        <end position="72"/>
    </location>
</feature>
<evidence type="ECO:0000256" key="1">
    <source>
        <dbReference type="SAM" id="Phobius"/>
    </source>
</evidence>